<organism evidence="2 3">
    <name type="scientific">Aquibaculum arenosum</name>
    <dbReference type="NCBI Taxonomy" id="3032591"/>
    <lineage>
        <taxon>Bacteria</taxon>
        <taxon>Pseudomonadati</taxon>
        <taxon>Pseudomonadota</taxon>
        <taxon>Alphaproteobacteria</taxon>
        <taxon>Rhodospirillales</taxon>
        <taxon>Rhodovibrionaceae</taxon>
        <taxon>Aquibaculum</taxon>
    </lineage>
</organism>
<feature type="domain" description="PAS fold-4" evidence="1">
    <location>
        <begin position="56"/>
        <end position="143"/>
    </location>
</feature>
<evidence type="ECO:0000313" key="2">
    <source>
        <dbReference type="EMBL" id="MDF2095036.1"/>
    </source>
</evidence>
<evidence type="ECO:0000313" key="3">
    <source>
        <dbReference type="Proteomes" id="UP001215503"/>
    </source>
</evidence>
<dbReference type="EMBL" id="JARHUD010000002">
    <property type="protein sequence ID" value="MDF2095036.1"/>
    <property type="molecule type" value="Genomic_DNA"/>
</dbReference>
<evidence type="ECO:0000259" key="1">
    <source>
        <dbReference type="Pfam" id="PF08448"/>
    </source>
</evidence>
<proteinExistence type="predicted"/>
<comment type="caution">
    <text evidence="2">The sequence shown here is derived from an EMBL/GenBank/DDBJ whole genome shotgun (WGS) entry which is preliminary data.</text>
</comment>
<protein>
    <submittedName>
        <fullName evidence="2">PAS domain-containing protein</fullName>
    </submittedName>
</protein>
<sequence length="147" mass="16806">MSNSNLALILRHPALKELYRKWIALCGDGEFPLATDLDPASLRPWLDHLVLIRIENGDFVYGYYSPSYAETFDGDRVGQSIDALPDPQRALLRKEYEQVREDRLPVSRTYTASFGAEEQTWERLVLPFFAPDGEVVKLLVAAYRLES</sequence>
<dbReference type="RefSeq" id="WP_275820069.1">
    <property type="nucleotide sequence ID" value="NZ_JARHUD010000002.1"/>
</dbReference>
<dbReference type="Proteomes" id="UP001215503">
    <property type="component" value="Unassembled WGS sequence"/>
</dbReference>
<dbReference type="Pfam" id="PF08448">
    <property type="entry name" value="PAS_4"/>
    <property type="match status" value="1"/>
</dbReference>
<accession>A0ABT5YJP4</accession>
<dbReference type="InterPro" id="IPR013656">
    <property type="entry name" value="PAS_4"/>
</dbReference>
<reference evidence="2 3" key="1">
    <citation type="submission" date="2023-03" db="EMBL/GenBank/DDBJ databases">
        <title>Fodinicurvata sp. CAU 1616 isolated from sea sendiment.</title>
        <authorList>
            <person name="Kim W."/>
        </authorList>
    </citation>
    <scope>NUCLEOTIDE SEQUENCE [LARGE SCALE GENOMIC DNA]</scope>
    <source>
        <strain evidence="2 3">CAU 1616</strain>
    </source>
</reference>
<keyword evidence="3" id="KW-1185">Reference proteome</keyword>
<gene>
    <name evidence="2" type="ORF">P2G67_03500</name>
</gene>
<name>A0ABT5YJP4_9PROT</name>